<evidence type="ECO:0000313" key="2">
    <source>
        <dbReference type="EMBL" id="JAH93027.1"/>
    </source>
</evidence>
<name>A0A0E9WRM8_ANGAN</name>
<reference evidence="2" key="1">
    <citation type="submission" date="2014-11" db="EMBL/GenBank/DDBJ databases">
        <authorList>
            <person name="Amaro Gonzalez C."/>
        </authorList>
    </citation>
    <scope>NUCLEOTIDE SEQUENCE</scope>
</reference>
<dbReference type="AlphaFoldDB" id="A0A0E9WRM8"/>
<evidence type="ECO:0008006" key="3">
    <source>
        <dbReference type="Google" id="ProtNLM"/>
    </source>
</evidence>
<accession>A0A0E9WRM8</accession>
<protein>
    <recommendedName>
        <fullName evidence="3">Secreted protein</fullName>
    </recommendedName>
</protein>
<reference evidence="2" key="2">
    <citation type="journal article" date="2015" name="Fish Shellfish Immunol.">
        <title>Early steps in the European eel (Anguilla anguilla)-Vibrio vulnificus interaction in the gills: Role of the RtxA13 toxin.</title>
        <authorList>
            <person name="Callol A."/>
            <person name="Pajuelo D."/>
            <person name="Ebbesson L."/>
            <person name="Teles M."/>
            <person name="MacKenzie S."/>
            <person name="Amaro C."/>
        </authorList>
    </citation>
    <scope>NUCLEOTIDE SEQUENCE</scope>
</reference>
<feature type="signal peptide" evidence="1">
    <location>
        <begin position="1"/>
        <end position="19"/>
    </location>
</feature>
<proteinExistence type="predicted"/>
<organism evidence="2">
    <name type="scientific">Anguilla anguilla</name>
    <name type="common">European freshwater eel</name>
    <name type="synonym">Muraena anguilla</name>
    <dbReference type="NCBI Taxonomy" id="7936"/>
    <lineage>
        <taxon>Eukaryota</taxon>
        <taxon>Metazoa</taxon>
        <taxon>Chordata</taxon>
        <taxon>Craniata</taxon>
        <taxon>Vertebrata</taxon>
        <taxon>Euteleostomi</taxon>
        <taxon>Actinopterygii</taxon>
        <taxon>Neopterygii</taxon>
        <taxon>Teleostei</taxon>
        <taxon>Anguilliformes</taxon>
        <taxon>Anguillidae</taxon>
        <taxon>Anguilla</taxon>
    </lineage>
</organism>
<sequence length="98" mass="11613">MFLFFYFLVFLSRGLKIECATTVTRADATHKSRRGVHTEELNKGARFQDERPFSFFKLFFFSGILVNIPHGCTTWPHVSVRRPDAAFHFTRLFPFFFR</sequence>
<feature type="chain" id="PRO_5002434645" description="Secreted protein" evidence="1">
    <location>
        <begin position="20"/>
        <end position="98"/>
    </location>
</feature>
<dbReference type="EMBL" id="GBXM01015550">
    <property type="protein sequence ID" value="JAH93027.1"/>
    <property type="molecule type" value="Transcribed_RNA"/>
</dbReference>
<evidence type="ECO:0000256" key="1">
    <source>
        <dbReference type="SAM" id="SignalP"/>
    </source>
</evidence>
<keyword evidence="1" id="KW-0732">Signal</keyword>